<feature type="transmembrane region" description="Helical" evidence="9">
    <location>
        <begin position="810"/>
        <end position="830"/>
    </location>
</feature>
<accession>A0A9J7ICQ1</accession>
<evidence type="ECO:0000256" key="6">
    <source>
        <dbReference type="ARBA" id="ARBA00022989"/>
    </source>
</evidence>
<keyword evidence="7 9" id="KW-0406">Ion transport</keyword>
<feature type="transmembrane region" description="Helical" evidence="9">
    <location>
        <begin position="428"/>
        <end position="450"/>
    </location>
</feature>
<dbReference type="GO" id="GO:0051117">
    <property type="term" value="F:ATPase binding"/>
    <property type="evidence" value="ECO:0007669"/>
    <property type="project" value="TreeGrafter"/>
</dbReference>
<keyword evidence="5 9" id="KW-0375">Hydrogen ion transport</keyword>
<keyword evidence="6 9" id="KW-1133">Transmembrane helix</keyword>
<dbReference type="VEuPathDB" id="VectorBase:MDOMA2_016439"/>
<dbReference type="OrthoDB" id="10264220at2759"/>
<evidence type="ECO:0000256" key="2">
    <source>
        <dbReference type="ARBA" id="ARBA00009904"/>
    </source>
</evidence>
<dbReference type="AlphaFoldDB" id="A0A9J7ICQ1"/>
<keyword evidence="3 9" id="KW-0813">Transport</keyword>
<evidence type="ECO:0000313" key="11">
    <source>
        <dbReference type="RefSeq" id="XP_019891573.2"/>
    </source>
</evidence>
<dbReference type="InterPro" id="IPR026028">
    <property type="entry name" value="V-type_ATPase_116kDa_su_euka"/>
</dbReference>
<evidence type="ECO:0000256" key="9">
    <source>
        <dbReference type="RuleBase" id="RU361189"/>
    </source>
</evidence>
<dbReference type="GO" id="GO:0005886">
    <property type="term" value="C:plasma membrane"/>
    <property type="evidence" value="ECO:0007669"/>
    <property type="project" value="TreeGrafter"/>
</dbReference>
<dbReference type="Pfam" id="PF01496">
    <property type="entry name" value="V_ATPase_I"/>
    <property type="match status" value="1"/>
</dbReference>
<evidence type="ECO:0000256" key="5">
    <source>
        <dbReference type="ARBA" id="ARBA00022781"/>
    </source>
</evidence>
<dbReference type="PIRSF" id="PIRSF001293">
    <property type="entry name" value="ATP6V0A1"/>
    <property type="match status" value="1"/>
</dbReference>
<sequence>MAFFRSESMTLCQIILHSESAFNCLIELGYLGQVQFRNISNEPGGGGGGGTINNQYITEIRRCHELQRMINYLEKEIQDFNINLVFYPDVDVEEIPKATDLKDLEAIVEQPFENVMNMEQNTGSLRKQRNLLHERLEVLKVANQFLSGGQNNEAVMAWTDSVIMQLIHDELRPMTKEHIHLSFFAGTIPMERFHAFEVMLWRITMGNFLLKHFQVEFPQNDVARLTAASVKKFVFMLFFVGRGLKAQVAKVCQGFGIKLFQCPEAAQERQQEIMQISEDLGDLDKILQQSQSEQYRILLIAAADLYIWKIKLKKMLMVYHILNRMGRVRHLHLGKYLQAECWIPTKHMESVRKALARGVRRSSQDNSSSMFMPLLNVVHKRSLAPKDKPTYFSLNRFTRGFQNLIDAYGIAEYQELNPAPYTIVTFPFLFAVMFGDIGHGLIMFLFGFWMLLYEKSLEEKQRLARTSSEIWNILFAGRYIIALMGTFSIYTGIIYNDCFSKSFNLFGSAWSISYNQSTVMSSHELQLDPARADNFRGTPYIMGFDPIWKASGENAITTSNSFKMKLAVILGVFQMTFGLILSALNHIYRRDFVDLLLVFIPQFLFLLCIFAYLVFLIFFKWSNYGGQFEQPYNSACAPSILIIFINMLLVKGPEMPPEGCEIWMFECQDSIQMLLLGIALFCVPILLAGKPIWFMLQQRKIRKIKNEAIRRTRTRDNISSIRKSLIYNVDGSGFVLSSRKSLEIEKQDVSELWIHSGIHCIESVLGAVSHTASYLRLWALSLAHDQLSSVLWNMVLKIALTGRWGYMNSLLLVVVFGFWAILTLAILVVMEGLSAFLHTLRLHWVEFQSKFYSGSGEAFAPFQFKRSTMAG</sequence>
<dbReference type="GO" id="GO:0046961">
    <property type="term" value="F:proton-transporting ATPase activity, rotational mechanism"/>
    <property type="evidence" value="ECO:0007669"/>
    <property type="project" value="InterPro"/>
</dbReference>
<comment type="function">
    <text evidence="9">Essential component of the vacuolar proton pump (V-ATPase), a multimeric enzyme that catalyzes the translocation of protons across the membranes. Required for assembly and activity of the V-ATPase.</text>
</comment>
<dbReference type="GO" id="GO:0000220">
    <property type="term" value="C:vacuolar proton-transporting V-type ATPase, V0 domain"/>
    <property type="evidence" value="ECO:0007669"/>
    <property type="project" value="InterPro"/>
</dbReference>
<dbReference type="GO" id="GO:0007035">
    <property type="term" value="P:vacuolar acidification"/>
    <property type="evidence" value="ECO:0007669"/>
    <property type="project" value="TreeGrafter"/>
</dbReference>
<evidence type="ECO:0000313" key="10">
    <source>
        <dbReference type="Proteomes" id="UP001652621"/>
    </source>
</evidence>
<evidence type="ECO:0000256" key="1">
    <source>
        <dbReference type="ARBA" id="ARBA00004141"/>
    </source>
</evidence>
<evidence type="ECO:0000256" key="3">
    <source>
        <dbReference type="ARBA" id="ARBA00022448"/>
    </source>
</evidence>
<feature type="transmembrane region" description="Helical" evidence="9">
    <location>
        <begin position="470"/>
        <end position="495"/>
    </location>
</feature>
<keyword evidence="4 9" id="KW-0812">Transmembrane</keyword>
<keyword evidence="8 9" id="KW-0472">Membrane</keyword>
<evidence type="ECO:0000256" key="4">
    <source>
        <dbReference type="ARBA" id="ARBA00022692"/>
    </source>
</evidence>
<protein>
    <recommendedName>
        <fullName evidence="9">V-type proton ATPase subunit a</fullName>
    </recommendedName>
</protein>
<evidence type="ECO:0000256" key="7">
    <source>
        <dbReference type="ARBA" id="ARBA00023065"/>
    </source>
</evidence>
<dbReference type="GeneID" id="101899912"/>
<reference evidence="11" key="1">
    <citation type="submission" date="2025-08" db="UniProtKB">
        <authorList>
            <consortium name="RefSeq"/>
        </authorList>
    </citation>
    <scope>IDENTIFICATION</scope>
    <source>
        <strain evidence="11">Aabys</strain>
        <tissue evidence="11">Whole body</tissue>
    </source>
</reference>
<feature type="transmembrane region" description="Helical" evidence="9">
    <location>
        <begin position="596"/>
        <end position="619"/>
    </location>
</feature>
<dbReference type="RefSeq" id="XP_019891573.2">
    <property type="nucleotide sequence ID" value="XM_020036014.2"/>
</dbReference>
<comment type="subcellular location">
    <subcellularLocation>
        <location evidence="1">Membrane</location>
        <topology evidence="1">Multi-pass membrane protein</topology>
    </subcellularLocation>
</comment>
<dbReference type="InterPro" id="IPR002490">
    <property type="entry name" value="V-ATPase_116kDa_su"/>
</dbReference>
<evidence type="ECO:0000256" key="8">
    <source>
        <dbReference type="ARBA" id="ARBA00023136"/>
    </source>
</evidence>
<dbReference type="KEGG" id="mde:101899912"/>
<organism evidence="10 11">
    <name type="scientific">Musca domestica</name>
    <name type="common">House fly</name>
    <dbReference type="NCBI Taxonomy" id="7370"/>
    <lineage>
        <taxon>Eukaryota</taxon>
        <taxon>Metazoa</taxon>
        <taxon>Ecdysozoa</taxon>
        <taxon>Arthropoda</taxon>
        <taxon>Hexapoda</taxon>
        <taxon>Insecta</taxon>
        <taxon>Pterygota</taxon>
        <taxon>Neoptera</taxon>
        <taxon>Endopterygota</taxon>
        <taxon>Diptera</taxon>
        <taxon>Brachycera</taxon>
        <taxon>Muscomorpha</taxon>
        <taxon>Muscoidea</taxon>
        <taxon>Muscidae</taxon>
        <taxon>Musca</taxon>
    </lineage>
</organism>
<proteinExistence type="inferred from homology"/>
<keyword evidence="10" id="KW-1185">Reference proteome</keyword>
<dbReference type="PANTHER" id="PTHR11629">
    <property type="entry name" value="VACUOLAR PROTON ATPASES"/>
    <property type="match status" value="1"/>
</dbReference>
<feature type="transmembrane region" description="Helical" evidence="9">
    <location>
        <begin position="670"/>
        <end position="696"/>
    </location>
</feature>
<name>A0A9J7ICQ1_MUSDO</name>
<comment type="similarity">
    <text evidence="2 9">Belongs to the V-ATPase 116 kDa subunit family.</text>
</comment>
<gene>
    <name evidence="11" type="primary">LOC101899912</name>
</gene>
<dbReference type="PANTHER" id="PTHR11629:SF63">
    <property type="entry name" value="V-TYPE PROTON ATPASE SUBUNIT A"/>
    <property type="match status" value="1"/>
</dbReference>
<feature type="transmembrane region" description="Helical" evidence="9">
    <location>
        <begin position="566"/>
        <end position="584"/>
    </location>
</feature>
<dbReference type="Proteomes" id="UP001652621">
    <property type="component" value="Unplaced"/>
</dbReference>